<dbReference type="RefSeq" id="WP_077807559.1">
    <property type="nucleotide sequence ID" value="NZ_BJXS01000006.1"/>
</dbReference>
<accession>A0A1U9KRS1</accession>
<proteinExistence type="predicted"/>
<dbReference type="KEGG" id="nch:A0U93_11925"/>
<dbReference type="InterPro" id="IPR018674">
    <property type="entry name" value="DUF2142_membrane"/>
</dbReference>
<protein>
    <submittedName>
        <fullName evidence="1">Uncharacterized protein</fullName>
    </submittedName>
</protein>
<reference evidence="1 2" key="1">
    <citation type="submission" date="2016-03" db="EMBL/GenBank/DDBJ databases">
        <title>Acetic acid bacteria sequencing.</title>
        <authorList>
            <person name="Brandt J."/>
            <person name="Jakob F."/>
            <person name="Vogel R.F."/>
        </authorList>
    </citation>
    <scope>NUCLEOTIDE SEQUENCE [LARGE SCALE GENOMIC DNA]</scope>
    <source>
        <strain evidence="1 2">NBRC 101099</strain>
    </source>
</reference>
<dbReference type="AlphaFoldDB" id="A0A1U9KRS1"/>
<evidence type="ECO:0000313" key="1">
    <source>
        <dbReference type="EMBL" id="AQS88526.1"/>
    </source>
</evidence>
<gene>
    <name evidence="1" type="ORF">A0U93_11925</name>
</gene>
<name>A0A1U9KRS1_9PROT</name>
<keyword evidence="2" id="KW-1185">Reference proteome</keyword>
<dbReference type="Pfam" id="PF09913">
    <property type="entry name" value="DUF2142"/>
    <property type="match status" value="1"/>
</dbReference>
<organism evidence="1 2">
    <name type="scientific">Neoasaia chiangmaiensis</name>
    <dbReference type="NCBI Taxonomy" id="320497"/>
    <lineage>
        <taxon>Bacteria</taxon>
        <taxon>Pseudomonadati</taxon>
        <taxon>Pseudomonadota</taxon>
        <taxon>Alphaproteobacteria</taxon>
        <taxon>Acetobacterales</taxon>
        <taxon>Acetobacteraceae</taxon>
        <taxon>Neoasaia</taxon>
    </lineage>
</organism>
<dbReference type="Proteomes" id="UP000188604">
    <property type="component" value="Chromosome"/>
</dbReference>
<dbReference type="EMBL" id="CP014691">
    <property type="protein sequence ID" value="AQS88526.1"/>
    <property type="molecule type" value="Genomic_DNA"/>
</dbReference>
<evidence type="ECO:0000313" key="2">
    <source>
        <dbReference type="Proteomes" id="UP000188604"/>
    </source>
</evidence>
<dbReference type="STRING" id="320497.A0U93_11925"/>
<sequence length="450" mass="48607">MVIKPSSRRLATIFLPFAILLIVGGSFLSPPFQVLDEASHFLRAIQVAQGGLIGIKTQGQSGGYVPANVLPLLHRFDTLRFHTDRKASPAVIADMRKSTWTGPRALIGFPNTVTYGPFCYLPQAAAIRLGQILRLPILDTFYIARLMNGMVFALLCTAAIAIAMRGTAFLLLICSLPMSIDLAASLSQDGPLIAANALLAALLSRYETRSDFRWPRIAWVGFGLAFGILGTAKPPELVLSLLPCAIASRADRPVVVLCPVIAAIQTLGWLIFCVAPIKLQFLPELGVSDRGQFLYLLHHPTAFPSQIARSLVVYGNGYLHQFIGVLAWMDTPVPAWFVEIGSAALLCALWPGLRPGLSLNVPGIVRGSILASIMLLAAAAIFLSLDVIWTPVGASVIHGVHGRYFLPVACFSILFLPFGKARGPIIPILLTAWLCVATAVFIHTLAARFW</sequence>